<organism evidence="1 2">
    <name type="scientific">Rhabditophanes sp. KR3021</name>
    <dbReference type="NCBI Taxonomy" id="114890"/>
    <lineage>
        <taxon>Eukaryota</taxon>
        <taxon>Metazoa</taxon>
        <taxon>Ecdysozoa</taxon>
        <taxon>Nematoda</taxon>
        <taxon>Chromadorea</taxon>
        <taxon>Rhabditida</taxon>
        <taxon>Tylenchina</taxon>
        <taxon>Panagrolaimomorpha</taxon>
        <taxon>Strongyloidoidea</taxon>
        <taxon>Alloionematidae</taxon>
        <taxon>Rhabditophanes</taxon>
    </lineage>
</organism>
<accession>A0AC35TGA6</accession>
<dbReference type="WBParaSite" id="RSKR_0000028900.1">
    <property type="protein sequence ID" value="RSKR_0000028900.1"/>
    <property type="gene ID" value="RSKR_0000028900"/>
</dbReference>
<evidence type="ECO:0000313" key="2">
    <source>
        <dbReference type="WBParaSite" id="RSKR_0000028900.1"/>
    </source>
</evidence>
<proteinExistence type="predicted"/>
<dbReference type="Proteomes" id="UP000095286">
    <property type="component" value="Unplaced"/>
</dbReference>
<evidence type="ECO:0000313" key="1">
    <source>
        <dbReference type="Proteomes" id="UP000095286"/>
    </source>
</evidence>
<sequence length="369" mass="40345">MVVVGASPETYINCDKDGSLKQTESETIQKISKHKTLINFIKGLIGPGCLSLPVAFKQAGLWTGFTMLIVAGLVNLYCMLQLAKCSRYFRSKLKITSTNYGSLALYATQQYLPTNTFLPKLFETIVNICLILLQIGICSIYLVFVGTLSREVIQIQFQITGISLTAYFIALTIPFCLLSLTKSLHMISYLNLIANILMVLALGSIFTVLIVADHQIQALPTYTNLSGALAALGSIMYAFEAQALVLPLENHIKRSEDMSGPFGVLSVGMVVVISICDAAGFLGYITYGDKILGSVTLNLPDDGLLTGIKVTFCVVIFISYLIQLFVVIDMGWPKVRDGMSGMWVRKKCGDAVLEGFVRIGFVLVTCKFC</sequence>
<reference evidence="2" key="1">
    <citation type="submission" date="2016-11" db="UniProtKB">
        <authorList>
            <consortium name="WormBaseParasite"/>
        </authorList>
    </citation>
    <scope>IDENTIFICATION</scope>
    <source>
        <strain evidence="2">KR3021</strain>
    </source>
</reference>
<protein>
    <submittedName>
        <fullName evidence="2">Aa_trans domain-containing protein</fullName>
    </submittedName>
</protein>
<name>A0AC35TGA6_9BILA</name>